<accession>A0A7W7GA15</accession>
<dbReference type="Gene3D" id="3.20.100.30">
    <property type="entry name" value="VTC, catalytic tunnel domain"/>
    <property type="match status" value="1"/>
</dbReference>
<reference evidence="3 4" key="1">
    <citation type="submission" date="2020-08" db="EMBL/GenBank/DDBJ databases">
        <title>Sequencing the genomes of 1000 actinobacteria strains.</title>
        <authorList>
            <person name="Klenk H.-P."/>
        </authorList>
    </citation>
    <scope>NUCLEOTIDE SEQUENCE [LARGE SCALE GENOMIC DNA]</scope>
    <source>
        <strain evidence="3 4">DSM 45784</strain>
    </source>
</reference>
<evidence type="ECO:0000313" key="4">
    <source>
        <dbReference type="Proteomes" id="UP000542210"/>
    </source>
</evidence>
<comment type="caution">
    <text evidence="3">The sequence shown here is derived from an EMBL/GenBank/DDBJ whole genome shotgun (WGS) entry which is preliminary data.</text>
</comment>
<evidence type="ECO:0000256" key="1">
    <source>
        <dbReference type="SAM" id="MobiDB-lite"/>
    </source>
</evidence>
<feature type="compositionally biased region" description="Basic and acidic residues" evidence="1">
    <location>
        <begin position="288"/>
        <end position="300"/>
    </location>
</feature>
<feature type="region of interest" description="Disordered" evidence="1">
    <location>
        <begin position="1"/>
        <end position="33"/>
    </location>
</feature>
<dbReference type="InterPro" id="IPR042267">
    <property type="entry name" value="VTC_sf"/>
</dbReference>
<dbReference type="GO" id="GO:0006799">
    <property type="term" value="P:polyphosphate biosynthetic process"/>
    <property type="evidence" value="ECO:0007669"/>
    <property type="project" value="UniProtKB-ARBA"/>
</dbReference>
<sequence>MLRFRKKEIRAGQDGVERPSSAEANGDAGHRLRTPGTLHAFNRFEIKYVADNARAAELMRDIERRLAPDGNSGDRGYGVWSVYYDTRNLRFYWEKIEGLKFRRKLRVRHYGDRFAVDAGTPVFVEIKQRVNRVTQKRRVRLPYRDALRLCDGRAMVDHDPGQRAFLEEVLDLVCRLDLRATTVTGYQRHAFVGTDADLGLRVTFDRRVRGRDRDFHLGADVENRFIVPPGKTIVEVKANERVPYWLTDLTAARELQVMRVSKYCQSVEAYGLAPRSVFHVPGSDLGPDEARESHGDHDVSGRPPVRPIVPSEV</sequence>
<dbReference type="Proteomes" id="UP000542210">
    <property type="component" value="Unassembled WGS sequence"/>
</dbReference>
<proteinExistence type="predicted"/>
<dbReference type="AlphaFoldDB" id="A0A7W7GA15"/>
<dbReference type="CDD" id="cd07750">
    <property type="entry name" value="PolyPPase_VTC_like"/>
    <property type="match status" value="1"/>
</dbReference>
<feature type="region of interest" description="Disordered" evidence="1">
    <location>
        <begin position="281"/>
        <end position="313"/>
    </location>
</feature>
<dbReference type="InterPro" id="IPR018966">
    <property type="entry name" value="VTC_domain"/>
</dbReference>
<feature type="domain" description="VTC" evidence="2">
    <location>
        <begin position="42"/>
        <end position="268"/>
    </location>
</feature>
<name>A0A7W7GA15_9ACTN</name>
<evidence type="ECO:0000313" key="3">
    <source>
        <dbReference type="EMBL" id="MBB4699506.1"/>
    </source>
</evidence>
<protein>
    <recommendedName>
        <fullName evidence="2">VTC domain-containing protein</fullName>
    </recommendedName>
</protein>
<organism evidence="3 4">
    <name type="scientific">Sphaerisporangium siamense</name>
    <dbReference type="NCBI Taxonomy" id="795645"/>
    <lineage>
        <taxon>Bacteria</taxon>
        <taxon>Bacillati</taxon>
        <taxon>Actinomycetota</taxon>
        <taxon>Actinomycetes</taxon>
        <taxon>Streptosporangiales</taxon>
        <taxon>Streptosporangiaceae</taxon>
        <taxon>Sphaerisporangium</taxon>
    </lineage>
</organism>
<dbReference type="Pfam" id="PF09359">
    <property type="entry name" value="VTC"/>
    <property type="match status" value="1"/>
</dbReference>
<dbReference type="EMBL" id="JACHND010000001">
    <property type="protein sequence ID" value="MBB4699506.1"/>
    <property type="molecule type" value="Genomic_DNA"/>
</dbReference>
<keyword evidence="4" id="KW-1185">Reference proteome</keyword>
<dbReference type="RefSeq" id="WP_184877087.1">
    <property type="nucleotide sequence ID" value="NZ_BOOV01000024.1"/>
</dbReference>
<gene>
    <name evidence="3" type="ORF">BJ982_001050</name>
</gene>
<evidence type="ECO:0000259" key="2">
    <source>
        <dbReference type="Pfam" id="PF09359"/>
    </source>
</evidence>